<evidence type="ECO:0000256" key="1">
    <source>
        <dbReference type="SAM" id="MobiDB-lite"/>
    </source>
</evidence>
<sequence length="205" mass="22403">MAWVTIGRGVQFYSRSIYEIAIIVVTIIIDTTREREREREREKSIDKRDTGSAERIPTAEAVRKTSKDVGEQGDGGSPVEGTGFRPEGIAFDSHRGRAPENTPCLHRWPRTLSSSSQTANGALTRARRRRGAARGAGRPGAPARLRLFGVSEQSRMQINRVATGAGSETANNNLYAIVRCQLAAASGGDFEPEEVGFDSDDKRID</sequence>
<feature type="compositionally biased region" description="Basic and acidic residues" evidence="1">
    <location>
        <begin position="61"/>
        <end position="70"/>
    </location>
</feature>
<feature type="compositionally biased region" description="Low complexity" evidence="1">
    <location>
        <begin position="133"/>
        <end position="142"/>
    </location>
</feature>
<keyword evidence="3" id="KW-1185">Reference proteome</keyword>
<gene>
    <name evidence="2" type="ORF">EVAR_39714_1</name>
</gene>
<organism evidence="2 3">
    <name type="scientific">Eumeta variegata</name>
    <name type="common">Bagworm moth</name>
    <name type="synonym">Eumeta japonica</name>
    <dbReference type="NCBI Taxonomy" id="151549"/>
    <lineage>
        <taxon>Eukaryota</taxon>
        <taxon>Metazoa</taxon>
        <taxon>Ecdysozoa</taxon>
        <taxon>Arthropoda</taxon>
        <taxon>Hexapoda</taxon>
        <taxon>Insecta</taxon>
        <taxon>Pterygota</taxon>
        <taxon>Neoptera</taxon>
        <taxon>Endopterygota</taxon>
        <taxon>Lepidoptera</taxon>
        <taxon>Glossata</taxon>
        <taxon>Ditrysia</taxon>
        <taxon>Tineoidea</taxon>
        <taxon>Psychidae</taxon>
        <taxon>Oiketicinae</taxon>
        <taxon>Eumeta</taxon>
    </lineage>
</organism>
<evidence type="ECO:0000313" key="2">
    <source>
        <dbReference type="EMBL" id="GBP46337.1"/>
    </source>
</evidence>
<dbReference type="AlphaFoldDB" id="A0A4C1W883"/>
<proteinExistence type="predicted"/>
<accession>A0A4C1W883</accession>
<reference evidence="2 3" key="1">
    <citation type="journal article" date="2019" name="Commun. Biol.">
        <title>The bagworm genome reveals a unique fibroin gene that provides high tensile strength.</title>
        <authorList>
            <person name="Kono N."/>
            <person name="Nakamura H."/>
            <person name="Ohtoshi R."/>
            <person name="Tomita M."/>
            <person name="Numata K."/>
            <person name="Arakawa K."/>
        </authorList>
    </citation>
    <scope>NUCLEOTIDE SEQUENCE [LARGE SCALE GENOMIC DNA]</scope>
</reference>
<evidence type="ECO:0000313" key="3">
    <source>
        <dbReference type="Proteomes" id="UP000299102"/>
    </source>
</evidence>
<feature type="compositionally biased region" description="Basic and acidic residues" evidence="1">
    <location>
        <begin position="33"/>
        <end position="52"/>
    </location>
</feature>
<comment type="caution">
    <text evidence="2">The sequence shown here is derived from an EMBL/GenBank/DDBJ whole genome shotgun (WGS) entry which is preliminary data.</text>
</comment>
<feature type="region of interest" description="Disordered" evidence="1">
    <location>
        <begin position="33"/>
        <end position="142"/>
    </location>
</feature>
<dbReference type="Proteomes" id="UP000299102">
    <property type="component" value="Unassembled WGS sequence"/>
</dbReference>
<name>A0A4C1W883_EUMVA</name>
<protein>
    <submittedName>
        <fullName evidence="2">Uncharacterized protein</fullName>
    </submittedName>
</protein>
<dbReference type="EMBL" id="BGZK01000481">
    <property type="protein sequence ID" value="GBP46337.1"/>
    <property type="molecule type" value="Genomic_DNA"/>
</dbReference>